<keyword evidence="2" id="KW-0067">ATP-binding</keyword>
<dbReference type="PROSITE" id="PS50011">
    <property type="entry name" value="PROTEIN_KINASE_DOM"/>
    <property type="match status" value="1"/>
</dbReference>
<gene>
    <name evidence="4" type="ORF">TTHERM_00074310</name>
</gene>
<dbReference type="InterPro" id="IPR008271">
    <property type="entry name" value="Ser/Thr_kinase_AS"/>
</dbReference>
<dbReference type="GO" id="GO:0005524">
    <property type="term" value="F:ATP binding"/>
    <property type="evidence" value="ECO:0007669"/>
    <property type="project" value="UniProtKB-KW"/>
</dbReference>
<dbReference type="Proteomes" id="UP000009168">
    <property type="component" value="Unassembled WGS sequence"/>
</dbReference>
<organism evidence="4 5">
    <name type="scientific">Tetrahymena thermophila (strain SB210)</name>
    <dbReference type="NCBI Taxonomy" id="312017"/>
    <lineage>
        <taxon>Eukaryota</taxon>
        <taxon>Sar</taxon>
        <taxon>Alveolata</taxon>
        <taxon>Ciliophora</taxon>
        <taxon>Intramacronucleata</taxon>
        <taxon>Oligohymenophorea</taxon>
        <taxon>Hymenostomatida</taxon>
        <taxon>Tetrahymenina</taxon>
        <taxon>Tetrahymenidae</taxon>
        <taxon>Tetrahymena</taxon>
    </lineage>
</organism>
<dbReference type="PANTHER" id="PTHR24346:SF30">
    <property type="entry name" value="MATERNAL EMBRYONIC LEUCINE ZIPPER KINASE"/>
    <property type="match status" value="1"/>
</dbReference>
<dbReference type="Pfam" id="PF00069">
    <property type="entry name" value="Pkinase"/>
    <property type="match status" value="1"/>
</dbReference>
<keyword evidence="5" id="KW-1185">Reference proteome</keyword>
<evidence type="ECO:0000256" key="1">
    <source>
        <dbReference type="ARBA" id="ARBA00022741"/>
    </source>
</evidence>
<dbReference type="OrthoDB" id="6513151at2759"/>
<feature type="domain" description="Protein kinase" evidence="3">
    <location>
        <begin position="13"/>
        <end position="307"/>
    </location>
</feature>
<keyword evidence="4" id="KW-0808">Transferase</keyword>
<dbReference type="GO" id="GO:0004674">
    <property type="term" value="F:protein serine/threonine kinase activity"/>
    <property type="evidence" value="ECO:0007669"/>
    <property type="project" value="TreeGrafter"/>
</dbReference>
<dbReference type="InterPro" id="IPR000719">
    <property type="entry name" value="Prot_kinase_dom"/>
</dbReference>
<evidence type="ECO:0000259" key="3">
    <source>
        <dbReference type="PROSITE" id="PS50011"/>
    </source>
</evidence>
<dbReference type="eggNOG" id="KOG0583">
    <property type="taxonomic scope" value="Eukaryota"/>
</dbReference>
<reference evidence="5" key="1">
    <citation type="journal article" date="2006" name="PLoS Biol.">
        <title>Macronuclear genome sequence of the ciliate Tetrahymena thermophila, a model eukaryote.</title>
        <authorList>
            <person name="Eisen J.A."/>
            <person name="Coyne R.S."/>
            <person name="Wu M."/>
            <person name="Wu D."/>
            <person name="Thiagarajan M."/>
            <person name="Wortman J.R."/>
            <person name="Badger J.H."/>
            <person name="Ren Q."/>
            <person name="Amedeo P."/>
            <person name="Jones K.M."/>
            <person name="Tallon L.J."/>
            <person name="Delcher A.L."/>
            <person name="Salzberg S.L."/>
            <person name="Silva J.C."/>
            <person name="Haas B.J."/>
            <person name="Majoros W.H."/>
            <person name="Farzad M."/>
            <person name="Carlton J.M."/>
            <person name="Smith R.K. Jr."/>
            <person name="Garg J."/>
            <person name="Pearlman R.E."/>
            <person name="Karrer K.M."/>
            <person name="Sun L."/>
            <person name="Manning G."/>
            <person name="Elde N.C."/>
            <person name="Turkewitz A.P."/>
            <person name="Asai D.J."/>
            <person name="Wilkes D.E."/>
            <person name="Wang Y."/>
            <person name="Cai H."/>
            <person name="Collins K."/>
            <person name="Stewart B.A."/>
            <person name="Lee S.R."/>
            <person name="Wilamowska K."/>
            <person name="Weinberg Z."/>
            <person name="Ruzzo W.L."/>
            <person name="Wloga D."/>
            <person name="Gaertig J."/>
            <person name="Frankel J."/>
            <person name="Tsao C.-C."/>
            <person name="Gorovsky M.A."/>
            <person name="Keeling P.J."/>
            <person name="Waller R.F."/>
            <person name="Patron N.J."/>
            <person name="Cherry J.M."/>
            <person name="Stover N.A."/>
            <person name="Krieger C.J."/>
            <person name="del Toro C."/>
            <person name="Ryder H.F."/>
            <person name="Williamson S.C."/>
            <person name="Barbeau R.A."/>
            <person name="Hamilton E.P."/>
            <person name="Orias E."/>
        </authorList>
    </citation>
    <scope>NUCLEOTIDE SEQUENCE [LARGE SCALE GENOMIC DNA]</scope>
    <source>
        <strain evidence="5">SB210</strain>
    </source>
</reference>
<dbReference type="STRING" id="312017.Q23GD5"/>
<dbReference type="HOGENOM" id="CLU_548047_0_0_1"/>
<accession>Q23GD5</accession>
<dbReference type="GO" id="GO:0035556">
    <property type="term" value="P:intracellular signal transduction"/>
    <property type="evidence" value="ECO:0007669"/>
    <property type="project" value="TreeGrafter"/>
</dbReference>
<dbReference type="GeneID" id="7842818"/>
<proteinExistence type="predicted"/>
<dbReference type="InParanoid" id="Q23GD5"/>
<dbReference type="SMART" id="SM00220">
    <property type="entry name" value="S_TKc"/>
    <property type="match status" value="1"/>
</dbReference>
<evidence type="ECO:0000313" key="4">
    <source>
        <dbReference type="EMBL" id="EAR95325.3"/>
    </source>
</evidence>
<dbReference type="PROSITE" id="PS00108">
    <property type="entry name" value="PROTEIN_KINASE_ST"/>
    <property type="match status" value="1"/>
</dbReference>
<protein>
    <submittedName>
        <fullName evidence="4">Serine/Threonine kinase domain protein</fullName>
    </submittedName>
</protein>
<keyword evidence="4" id="KW-0418">Kinase</keyword>
<sequence>MDKENWPIINNKYIVHKKIATGTQGSVVLATDKDSRSRYAIKIYKQKQQKDYFTKYVKLEMEKLKQSKSQYIIRLEDILVDANYMKPDNSVTTINAIVMEYASYGNFHDLIYLTGPFNEKVAKYYFKQLILGINYLHNEQNICHRDLKPDNMLLNENLEMKICDLAMSATLSNQLTTTVGNLQFQAPELHKLNQVEEINNQQQEQQVVGYNGRATDIFSAGVILYLMLTGTYPFFSTKCYNDTTIDKIWQSYRIKAQAASNCSNSEDQKKSSFIPLSQEVIDLINQMLQKEPLNRISLAEIISHPWLQQEVDKKEITQFMQEKINTYLKETRTEYRQKKSELEKQGSTGNLYNGVQKFRSDSSGIYEKQVLAQEMVETLQLDKKTRQFKIYSDSDIWIHDYEFEAKPEQGCIEEIKKIMNYLYCENTISNVILDDNFYKISFQVQGSEQNMAEVKISIKTKQNHKDVYLIALSKNQGMKSLGLNIYQKIKQILQ</sequence>
<evidence type="ECO:0000256" key="2">
    <source>
        <dbReference type="ARBA" id="ARBA00022840"/>
    </source>
</evidence>
<dbReference type="EMBL" id="GG662704">
    <property type="protein sequence ID" value="EAR95325.3"/>
    <property type="molecule type" value="Genomic_DNA"/>
</dbReference>
<evidence type="ECO:0000313" key="5">
    <source>
        <dbReference type="Proteomes" id="UP000009168"/>
    </source>
</evidence>
<keyword evidence="1" id="KW-0547">Nucleotide-binding</keyword>
<dbReference type="SUPFAM" id="SSF56112">
    <property type="entry name" value="Protein kinase-like (PK-like)"/>
    <property type="match status" value="1"/>
</dbReference>
<dbReference type="PANTHER" id="PTHR24346">
    <property type="entry name" value="MAP/MICROTUBULE AFFINITY-REGULATING KINASE"/>
    <property type="match status" value="1"/>
</dbReference>
<dbReference type="GO" id="GO:0005737">
    <property type="term" value="C:cytoplasm"/>
    <property type="evidence" value="ECO:0007669"/>
    <property type="project" value="TreeGrafter"/>
</dbReference>
<dbReference type="InterPro" id="IPR011009">
    <property type="entry name" value="Kinase-like_dom_sf"/>
</dbReference>
<name>Q23GD5_TETTS</name>
<dbReference type="RefSeq" id="XP_001015570.3">
    <property type="nucleotide sequence ID" value="XM_001015570.3"/>
</dbReference>
<dbReference type="Gene3D" id="1.10.510.10">
    <property type="entry name" value="Transferase(Phosphotransferase) domain 1"/>
    <property type="match status" value="1"/>
</dbReference>
<dbReference type="AlphaFoldDB" id="Q23GD5"/>
<dbReference type="KEGG" id="tet:TTHERM_00074310"/>